<gene>
    <name evidence="3" type="ORF">I8752_25690</name>
</gene>
<dbReference type="Gene3D" id="3.40.50.2000">
    <property type="entry name" value="Glycogen Phosphorylase B"/>
    <property type="match status" value="2"/>
</dbReference>
<name>A0A8J7LFS8_9NOST</name>
<feature type="domain" description="Glycosyltransferase subfamily 4-like N-terminal" evidence="2">
    <location>
        <begin position="14"/>
        <end position="209"/>
    </location>
</feature>
<feature type="domain" description="Glycosyl transferase family 1" evidence="1">
    <location>
        <begin position="242"/>
        <end position="381"/>
    </location>
</feature>
<dbReference type="InterPro" id="IPR001296">
    <property type="entry name" value="Glyco_trans_1"/>
</dbReference>
<keyword evidence="4" id="KW-1185">Reference proteome</keyword>
<dbReference type="Proteomes" id="UP000662314">
    <property type="component" value="Unassembled WGS sequence"/>
</dbReference>
<sequence>MNILHINQYDILDGSAIAAHRLHQGLLNQGINSRLFVGRATTRDDRIAVIPDKFPIATKLNHLLWHLGLNYLTILNTFDIPKHKFYQEADILNFHDILGGYFNYLALPHLTTDKPAVMTLHQMWSFTGHCSFSYECERWKIGCGKCPYPDEYPPIGIDNTHLEWKLKNWIYNRSSLTIVAPSSWLAEQARQSMLNRFPIHHIPNGIDTEAYQPIDSEQCRSLLGIQPGKKVLMFGAIDLNYTRKGGDLLLKAIQSLPESLKAETVLLIIGRGGEAISKVVDIPTVNLGYVSSDRIKSIAFSAADLFIFPTRADNLPLVLQESMACATPMVSFKVGGVPDMVRPGITGYLAEPDNVQDLCNGIIQLLEDEKLKESMSQNCREIALAEYSLELQVKSYLKLYINILQN</sequence>
<dbReference type="RefSeq" id="WP_214435058.1">
    <property type="nucleotide sequence ID" value="NZ_CAWPUQ010000155.1"/>
</dbReference>
<dbReference type="PANTHER" id="PTHR12526:SF637">
    <property type="entry name" value="GLYCOSYLTRANSFERASE EPSF-RELATED"/>
    <property type="match status" value="1"/>
</dbReference>
<evidence type="ECO:0000259" key="2">
    <source>
        <dbReference type="Pfam" id="PF13439"/>
    </source>
</evidence>
<dbReference type="EMBL" id="JAECZA010000228">
    <property type="protein sequence ID" value="MBH8576322.1"/>
    <property type="molecule type" value="Genomic_DNA"/>
</dbReference>
<dbReference type="SUPFAM" id="SSF53756">
    <property type="entry name" value="UDP-Glycosyltransferase/glycogen phosphorylase"/>
    <property type="match status" value="1"/>
</dbReference>
<dbReference type="GO" id="GO:0016757">
    <property type="term" value="F:glycosyltransferase activity"/>
    <property type="evidence" value="ECO:0007669"/>
    <property type="project" value="InterPro"/>
</dbReference>
<dbReference type="PANTHER" id="PTHR12526">
    <property type="entry name" value="GLYCOSYLTRANSFERASE"/>
    <property type="match status" value="1"/>
</dbReference>
<evidence type="ECO:0000313" key="3">
    <source>
        <dbReference type="EMBL" id="MBH8576322.1"/>
    </source>
</evidence>
<proteinExistence type="predicted"/>
<organism evidence="3 4">
    <name type="scientific">Dendronalium phyllosphericum CENA369</name>
    <dbReference type="NCBI Taxonomy" id="1725256"/>
    <lineage>
        <taxon>Bacteria</taxon>
        <taxon>Bacillati</taxon>
        <taxon>Cyanobacteriota</taxon>
        <taxon>Cyanophyceae</taxon>
        <taxon>Nostocales</taxon>
        <taxon>Nostocaceae</taxon>
        <taxon>Dendronalium</taxon>
        <taxon>Dendronalium phyllosphericum</taxon>
    </lineage>
</organism>
<evidence type="ECO:0000313" key="4">
    <source>
        <dbReference type="Proteomes" id="UP000662314"/>
    </source>
</evidence>
<dbReference type="AlphaFoldDB" id="A0A8J7LFS8"/>
<dbReference type="CDD" id="cd03825">
    <property type="entry name" value="GT4_WcaC-like"/>
    <property type="match status" value="1"/>
</dbReference>
<reference evidence="3 4" key="1">
    <citation type="journal article" date="2021" name="Int. J. Syst. Evol. Microbiol.">
        <title>Amazonocrinis nigriterrae gen. nov., sp. nov., Atlanticothrix silvestris gen. nov., sp. nov. and Dendronalium phyllosphericum gen. nov., sp. nov., nostocacean cyanobacteria from Brazilian environments.</title>
        <authorList>
            <person name="Alvarenga D.O."/>
            <person name="Andreote A.P.D."/>
            <person name="Branco L.H.Z."/>
            <person name="Delbaje E."/>
            <person name="Cruz R.B."/>
            <person name="Varani A.M."/>
            <person name="Fiore M.F."/>
        </authorList>
    </citation>
    <scope>NUCLEOTIDE SEQUENCE [LARGE SCALE GENOMIC DNA]</scope>
    <source>
        <strain evidence="3 4">CENA369</strain>
    </source>
</reference>
<dbReference type="Pfam" id="PF13439">
    <property type="entry name" value="Glyco_transf_4"/>
    <property type="match status" value="1"/>
</dbReference>
<dbReference type="InterPro" id="IPR028098">
    <property type="entry name" value="Glyco_trans_4-like_N"/>
</dbReference>
<dbReference type="Pfam" id="PF00534">
    <property type="entry name" value="Glycos_transf_1"/>
    <property type="match status" value="1"/>
</dbReference>
<comment type="caution">
    <text evidence="3">The sequence shown here is derived from an EMBL/GenBank/DDBJ whole genome shotgun (WGS) entry which is preliminary data.</text>
</comment>
<protein>
    <submittedName>
        <fullName evidence="3">Glycosyltransferase family 4 protein</fullName>
    </submittedName>
</protein>
<accession>A0A8J7LFS8</accession>
<evidence type="ECO:0000259" key="1">
    <source>
        <dbReference type="Pfam" id="PF00534"/>
    </source>
</evidence>